<dbReference type="PANTHER" id="PTHR11439">
    <property type="entry name" value="GAG-POL-RELATED RETROTRANSPOSON"/>
    <property type="match status" value="1"/>
</dbReference>
<protein>
    <recommendedName>
        <fullName evidence="2">Retrotransposon protein, putative, Ty1-copia subclass</fullName>
    </recommendedName>
</protein>
<comment type="caution">
    <text evidence="1">The sequence shown here is derived from an EMBL/GenBank/DDBJ whole genome shotgun (WGS) entry which is preliminary data.</text>
</comment>
<name>A0A699KSB4_TANCI</name>
<accession>A0A699KSB4</accession>
<reference evidence="1" key="1">
    <citation type="journal article" date="2019" name="Sci. Rep.">
        <title>Draft genome of Tanacetum cinerariifolium, the natural source of mosquito coil.</title>
        <authorList>
            <person name="Yamashiro T."/>
            <person name="Shiraishi A."/>
            <person name="Satake H."/>
            <person name="Nakayama K."/>
        </authorList>
    </citation>
    <scope>NUCLEOTIDE SEQUENCE</scope>
</reference>
<evidence type="ECO:0000313" key="1">
    <source>
        <dbReference type="EMBL" id="GFB03379.1"/>
    </source>
</evidence>
<proteinExistence type="predicted"/>
<organism evidence="1">
    <name type="scientific">Tanacetum cinerariifolium</name>
    <name type="common">Dalmatian daisy</name>
    <name type="synonym">Chrysanthemum cinerariifolium</name>
    <dbReference type="NCBI Taxonomy" id="118510"/>
    <lineage>
        <taxon>Eukaryota</taxon>
        <taxon>Viridiplantae</taxon>
        <taxon>Streptophyta</taxon>
        <taxon>Embryophyta</taxon>
        <taxon>Tracheophyta</taxon>
        <taxon>Spermatophyta</taxon>
        <taxon>Magnoliopsida</taxon>
        <taxon>eudicotyledons</taxon>
        <taxon>Gunneridae</taxon>
        <taxon>Pentapetalae</taxon>
        <taxon>asterids</taxon>
        <taxon>campanulids</taxon>
        <taxon>Asterales</taxon>
        <taxon>Asteraceae</taxon>
        <taxon>Asteroideae</taxon>
        <taxon>Anthemideae</taxon>
        <taxon>Anthemidinae</taxon>
        <taxon>Tanacetum</taxon>
    </lineage>
</organism>
<evidence type="ECO:0008006" key="2">
    <source>
        <dbReference type="Google" id="ProtNLM"/>
    </source>
</evidence>
<dbReference type="PANTHER" id="PTHR11439:SF496">
    <property type="entry name" value="RNA-DIRECTED DNA POLYMERASE"/>
    <property type="match status" value="1"/>
</dbReference>
<dbReference type="CDD" id="cd09272">
    <property type="entry name" value="RNase_HI_RT_Ty1"/>
    <property type="match status" value="1"/>
</dbReference>
<dbReference type="EMBL" id="BKCJ010537837">
    <property type="protein sequence ID" value="GFB03379.1"/>
    <property type="molecule type" value="Genomic_DNA"/>
</dbReference>
<gene>
    <name evidence="1" type="ORF">Tci_675350</name>
</gene>
<dbReference type="AlphaFoldDB" id="A0A699KSB4"/>
<sequence>MEVKHDLSNELCASTPEEVAYIKKVPYALAVGSIMYAVGCTRPDVAFAQNLVSRYQQNPEKLHWVVVKHILKYLRNTRDMFLVYGGKPDTELDVTAQAEYVAASEAAMEAVWIRKFVEDLGVMPSINKPINMYRDNSAVIIFANEPGIMKGARHFLRRYHYVREQVKTGEIKLIKVHTDDNLADPFTKALPRGMIIDHAKGIRLQLTSSFMHTCD</sequence>